<keyword evidence="1" id="KW-0732">Signal</keyword>
<proteinExistence type="predicted"/>
<dbReference type="SMART" id="SM00494">
    <property type="entry name" value="ChtBD2"/>
    <property type="match status" value="1"/>
</dbReference>
<name>U4L3C0_PYROM</name>
<evidence type="ECO:0000256" key="1">
    <source>
        <dbReference type="SAM" id="SignalP"/>
    </source>
</evidence>
<dbReference type="GO" id="GO:0008061">
    <property type="term" value="F:chitin binding"/>
    <property type="evidence" value="ECO:0007669"/>
    <property type="project" value="InterPro"/>
</dbReference>
<dbReference type="Gene3D" id="2.170.140.10">
    <property type="entry name" value="Chitin binding domain"/>
    <property type="match status" value="1"/>
</dbReference>
<organism evidence="3 4">
    <name type="scientific">Pyronema omphalodes (strain CBS 100304)</name>
    <name type="common">Pyronema confluens</name>
    <dbReference type="NCBI Taxonomy" id="1076935"/>
    <lineage>
        <taxon>Eukaryota</taxon>
        <taxon>Fungi</taxon>
        <taxon>Dikarya</taxon>
        <taxon>Ascomycota</taxon>
        <taxon>Pezizomycotina</taxon>
        <taxon>Pezizomycetes</taxon>
        <taxon>Pezizales</taxon>
        <taxon>Pyronemataceae</taxon>
        <taxon>Pyronema</taxon>
    </lineage>
</organism>
<dbReference type="AlphaFoldDB" id="U4L3C0"/>
<reference evidence="3 4" key="1">
    <citation type="journal article" date="2013" name="PLoS Genet.">
        <title>The genome and development-dependent transcriptomes of Pyronema confluens: a window into fungal evolution.</title>
        <authorList>
            <person name="Traeger S."/>
            <person name="Altegoer F."/>
            <person name="Freitag M."/>
            <person name="Gabaldon T."/>
            <person name="Kempken F."/>
            <person name="Kumar A."/>
            <person name="Marcet-Houben M."/>
            <person name="Poggeler S."/>
            <person name="Stajich J.E."/>
            <person name="Nowrousian M."/>
        </authorList>
    </citation>
    <scope>NUCLEOTIDE SEQUENCE [LARGE SCALE GENOMIC DNA]</scope>
    <source>
        <strain evidence="4">CBS 100304</strain>
        <tissue evidence="3">Vegetative mycelium</tissue>
    </source>
</reference>
<evidence type="ECO:0000259" key="2">
    <source>
        <dbReference type="PROSITE" id="PS50940"/>
    </source>
</evidence>
<dbReference type="InterPro" id="IPR002557">
    <property type="entry name" value="Chitin-bd_dom"/>
</dbReference>
<dbReference type="Pfam" id="PF01607">
    <property type="entry name" value="CBM_14"/>
    <property type="match status" value="1"/>
</dbReference>
<accession>U4L3C0</accession>
<evidence type="ECO:0000313" key="3">
    <source>
        <dbReference type="EMBL" id="CCX04545.1"/>
    </source>
</evidence>
<feature type="chain" id="PRO_5004651863" evidence="1">
    <location>
        <begin position="19"/>
        <end position="139"/>
    </location>
</feature>
<keyword evidence="4" id="KW-1185">Reference proteome</keyword>
<feature type="signal peptide" evidence="1">
    <location>
        <begin position="1"/>
        <end position="18"/>
    </location>
</feature>
<dbReference type="OrthoDB" id="6020543at2759"/>
<dbReference type="GO" id="GO:0005576">
    <property type="term" value="C:extracellular region"/>
    <property type="evidence" value="ECO:0007669"/>
    <property type="project" value="InterPro"/>
</dbReference>
<sequence length="139" mass="13781">MQPSTIFSIFALTATAFAAAPKECPKGADVNADRIYMRDDANCAIYYVCDHFGNALKYDCPEGLHFNTQTHICEQVQGEAACTPGAAPAAAPAAAAASGAPAAASNKTDTAAAAAAPPAAPAAPAAAPPAAPAAALPFH</sequence>
<protein>
    <submittedName>
        <fullName evidence="3">Similar to Peritrophin-1 acc. no. O76217</fullName>
    </submittedName>
</protein>
<dbReference type="InterPro" id="IPR036508">
    <property type="entry name" value="Chitin-bd_dom_sf"/>
</dbReference>
<dbReference type="Proteomes" id="UP000018144">
    <property type="component" value="Unassembled WGS sequence"/>
</dbReference>
<dbReference type="PROSITE" id="PS50940">
    <property type="entry name" value="CHIT_BIND_II"/>
    <property type="match status" value="1"/>
</dbReference>
<gene>
    <name evidence="3" type="ORF">PCON_02725</name>
</gene>
<feature type="domain" description="Chitin-binding type-2" evidence="2">
    <location>
        <begin position="21"/>
        <end position="84"/>
    </location>
</feature>
<dbReference type="EMBL" id="HF935208">
    <property type="protein sequence ID" value="CCX04545.1"/>
    <property type="molecule type" value="Genomic_DNA"/>
</dbReference>
<dbReference type="SUPFAM" id="SSF57625">
    <property type="entry name" value="Invertebrate chitin-binding proteins"/>
    <property type="match status" value="1"/>
</dbReference>
<evidence type="ECO:0000313" key="4">
    <source>
        <dbReference type="Proteomes" id="UP000018144"/>
    </source>
</evidence>